<feature type="compositionally biased region" description="Polar residues" evidence="7">
    <location>
        <begin position="25"/>
        <end position="44"/>
    </location>
</feature>
<name>S9SJS3_PAEAL</name>
<dbReference type="CDD" id="cd01335">
    <property type="entry name" value="Radical_SAM"/>
    <property type="match status" value="1"/>
</dbReference>
<dbReference type="PANTHER" id="PTHR43787">
    <property type="entry name" value="FEMO COFACTOR BIOSYNTHESIS PROTEIN NIFB-RELATED"/>
    <property type="match status" value="1"/>
</dbReference>
<feature type="domain" description="Radical SAM core" evidence="8">
    <location>
        <begin position="178"/>
        <end position="417"/>
    </location>
</feature>
<keyword evidence="5" id="KW-0408">Iron</keyword>
<feature type="compositionally biased region" description="Polar residues" evidence="7">
    <location>
        <begin position="53"/>
        <end position="73"/>
    </location>
</feature>
<dbReference type="Pfam" id="PF04055">
    <property type="entry name" value="Radical_SAM"/>
    <property type="match status" value="1"/>
</dbReference>
<dbReference type="UniPathway" id="UPA00782"/>
<comment type="cofactor">
    <cofactor evidence="1">
        <name>[4Fe-4S] cluster</name>
        <dbReference type="ChEBI" id="CHEBI:49883"/>
    </cofactor>
</comment>
<dbReference type="PATRIC" id="fig|1117108.3.peg.5284"/>
<dbReference type="InterPro" id="IPR013785">
    <property type="entry name" value="Aldolase_TIM"/>
</dbReference>
<dbReference type="GO" id="GO:0046872">
    <property type="term" value="F:metal ion binding"/>
    <property type="evidence" value="ECO:0007669"/>
    <property type="project" value="UniProtKB-KW"/>
</dbReference>
<keyword evidence="2" id="KW-0004">4Fe-4S</keyword>
<dbReference type="SFLD" id="SFLDS00029">
    <property type="entry name" value="Radical_SAM"/>
    <property type="match status" value="1"/>
</dbReference>
<dbReference type="SFLD" id="SFLDG01386">
    <property type="entry name" value="main_SPASM_domain-containing"/>
    <property type="match status" value="1"/>
</dbReference>
<reference evidence="9 10" key="1">
    <citation type="submission" date="2013-05" db="EMBL/GenBank/DDBJ databases">
        <authorList>
            <person name="Strain E.A."/>
            <person name="Brown E."/>
            <person name="Allard M.W."/>
            <person name="Luo Y.L."/>
        </authorList>
    </citation>
    <scope>NUCLEOTIDE SEQUENCE [LARGE SCALE GENOMIC DNA]</scope>
    <source>
        <strain evidence="9 10">TS-15</strain>
    </source>
</reference>
<keyword evidence="3" id="KW-0949">S-adenosyl-L-methionine</keyword>
<keyword evidence="6" id="KW-0411">Iron-sulfur</keyword>
<evidence type="ECO:0000256" key="4">
    <source>
        <dbReference type="ARBA" id="ARBA00022723"/>
    </source>
</evidence>
<dbReference type="GO" id="GO:0051539">
    <property type="term" value="F:4 iron, 4 sulfur cluster binding"/>
    <property type="evidence" value="ECO:0007669"/>
    <property type="project" value="UniProtKB-KW"/>
</dbReference>
<dbReference type="InterPro" id="IPR058240">
    <property type="entry name" value="rSAM_sf"/>
</dbReference>
<evidence type="ECO:0000256" key="5">
    <source>
        <dbReference type="ARBA" id="ARBA00023004"/>
    </source>
</evidence>
<dbReference type="InterPro" id="IPR023885">
    <property type="entry name" value="4Fe4S-binding_SPASM_dom"/>
</dbReference>
<dbReference type="PROSITE" id="PS51918">
    <property type="entry name" value="RADICAL_SAM"/>
    <property type="match status" value="1"/>
</dbReference>
<sequence>MLSVIMEGLEARVLTEKGWDYDMAQQDSQHTSRQASSSNMQQPYQGAACAKQEPNSENNEGASTCSQGASTSTTHCNGQFAADKASSSQPMVTWRPSRFNAQTKVDDGGLVLYNSYSGAIASFSAEEQKRVLSWLRPGQAEVEPNNSVYRDLLEHGFLVPADTDEMRRAQFLHQAMHQLDAMHLVLLVTEACNFRCNYCYEYFPRGNMRDEVVEGLIAYMEQRAKTLNFLTISWHGGEPLLAPHVIEQLSSAFIDVCDKYDVAYQAEISTNGYYLTRELFEQLLNLHIDRYMVTIDGPAEVHNARRGLFGGGDTYERIIANLLSLKQVKRPFEINIRVNFDNSNLDAVHAFIPVLHDLFGDDKRFSVYFRPVGCMGGENDLTLPVCDARTKDKEIWALNEEAIQAGLQVSSFIKDILLPTGAVCYAAKPNSMIVGSDGNLYKCSVALEQVNNQLGCIYKDGTLELDMDKMAVWTTSGEETDENCQSCFFRPACQGNHCPLYRMRSGERPCSYEKRQIKQVLRTIWLQSVEHMSVIQ</sequence>
<evidence type="ECO:0000313" key="10">
    <source>
        <dbReference type="Proteomes" id="UP000015344"/>
    </source>
</evidence>
<evidence type="ECO:0000256" key="1">
    <source>
        <dbReference type="ARBA" id="ARBA00001966"/>
    </source>
</evidence>
<keyword evidence="4" id="KW-0479">Metal-binding</keyword>
<dbReference type="NCBIfam" id="TIGR04085">
    <property type="entry name" value="rSAM_more_4Fe4S"/>
    <property type="match status" value="1"/>
</dbReference>
<dbReference type="eggNOG" id="COG0641">
    <property type="taxonomic scope" value="Bacteria"/>
</dbReference>
<dbReference type="InterPro" id="IPR000385">
    <property type="entry name" value="MoaA_NifB_PqqE_Fe-S-bd_CS"/>
</dbReference>
<dbReference type="InterPro" id="IPR007197">
    <property type="entry name" value="rSAM"/>
</dbReference>
<evidence type="ECO:0000256" key="6">
    <source>
        <dbReference type="ARBA" id="ARBA00023014"/>
    </source>
</evidence>
<dbReference type="SUPFAM" id="SSF102114">
    <property type="entry name" value="Radical SAM enzymes"/>
    <property type="match status" value="1"/>
</dbReference>
<dbReference type="Proteomes" id="UP000015344">
    <property type="component" value="Unassembled WGS sequence"/>
</dbReference>
<evidence type="ECO:0000256" key="3">
    <source>
        <dbReference type="ARBA" id="ARBA00022691"/>
    </source>
</evidence>
<dbReference type="SFLD" id="SFLDG01067">
    <property type="entry name" value="SPASM/twitch_domain_containing"/>
    <property type="match status" value="1"/>
</dbReference>
<evidence type="ECO:0000256" key="7">
    <source>
        <dbReference type="SAM" id="MobiDB-lite"/>
    </source>
</evidence>
<protein>
    <submittedName>
        <fullName evidence="9">Radical SAM domain-containing protein</fullName>
    </submittedName>
</protein>
<dbReference type="AlphaFoldDB" id="S9SJS3"/>
<dbReference type="PROSITE" id="PS01305">
    <property type="entry name" value="MOAA_NIFB_PQQE"/>
    <property type="match status" value="1"/>
</dbReference>
<accession>S9SJS3</accession>
<evidence type="ECO:0000259" key="8">
    <source>
        <dbReference type="PROSITE" id="PS51918"/>
    </source>
</evidence>
<gene>
    <name evidence="9" type="ORF">PAALTS15_25554</name>
</gene>
<evidence type="ECO:0000256" key="2">
    <source>
        <dbReference type="ARBA" id="ARBA00022485"/>
    </source>
</evidence>
<dbReference type="PANTHER" id="PTHR43787:SF3">
    <property type="entry name" value="ARYLSULFATASE REGULATORY PROTEIN"/>
    <property type="match status" value="1"/>
</dbReference>
<dbReference type="InterPro" id="IPR023867">
    <property type="entry name" value="Sulphatase_maturase_rSAM"/>
</dbReference>
<feature type="region of interest" description="Disordered" evidence="7">
    <location>
        <begin position="25"/>
        <end position="73"/>
    </location>
</feature>
<dbReference type="Gene3D" id="3.20.20.70">
    <property type="entry name" value="Aldolase class I"/>
    <property type="match status" value="1"/>
</dbReference>
<dbReference type="SFLD" id="SFLDG01384">
    <property type="entry name" value="thioether_bond_formation_requi"/>
    <property type="match status" value="1"/>
</dbReference>
<organism evidence="9 10">
    <name type="scientific">Paenibacillus alvei TS-15</name>
    <dbReference type="NCBI Taxonomy" id="1117108"/>
    <lineage>
        <taxon>Bacteria</taxon>
        <taxon>Bacillati</taxon>
        <taxon>Bacillota</taxon>
        <taxon>Bacilli</taxon>
        <taxon>Bacillales</taxon>
        <taxon>Paenibacillaceae</taxon>
        <taxon>Paenibacillus</taxon>
    </lineage>
</organism>
<dbReference type="EMBL" id="ATMT01000088">
    <property type="protein sequence ID" value="EPY04338.1"/>
    <property type="molecule type" value="Genomic_DNA"/>
</dbReference>
<proteinExistence type="predicted"/>
<dbReference type="GO" id="GO:0016491">
    <property type="term" value="F:oxidoreductase activity"/>
    <property type="evidence" value="ECO:0007669"/>
    <property type="project" value="InterPro"/>
</dbReference>
<comment type="caution">
    <text evidence="9">The sequence shown here is derived from an EMBL/GenBank/DDBJ whole genome shotgun (WGS) entry which is preliminary data.</text>
</comment>
<evidence type="ECO:0000313" key="9">
    <source>
        <dbReference type="EMBL" id="EPY04338.1"/>
    </source>
</evidence>